<evidence type="ECO:0000313" key="3">
    <source>
        <dbReference type="EMBL" id="KAK2756591.1"/>
    </source>
</evidence>
<name>A0AAE0D5M2_COLKA</name>
<feature type="chain" id="PRO_5041897671" evidence="2">
    <location>
        <begin position="19"/>
        <end position="279"/>
    </location>
</feature>
<dbReference type="EMBL" id="VYYT01000210">
    <property type="protein sequence ID" value="KAK2756591.1"/>
    <property type="molecule type" value="Genomic_DNA"/>
</dbReference>
<sequence length="279" mass="27710">MKLFVLVSFVALIPSVLSMNGFPAICTWDPPISVEAGASLSARIDNPWAGRCTATLRFADSEFLPINWSFDAIQCADFELAQLSVPVDLPNGDAQCAGQAALTCSHVEITNGRGNISAVSLDQSGTVGLTAATTSFQTTTTDAAVAGAQTLTAAVLPTGPAQTGPTPAPAGAATTQPLDAPPSPPTTVGAQNSDVGGTAATTPTLAGNEVTSVAPPAGTPLASAAAAGTMSTVPPNDTDGLSVTSLSGLAETDRPLPTSTATLTVTDCMVPCSTTIAPA</sequence>
<feature type="compositionally biased region" description="Polar residues" evidence="1">
    <location>
        <begin position="186"/>
        <end position="195"/>
    </location>
</feature>
<feature type="region of interest" description="Disordered" evidence="1">
    <location>
        <begin position="157"/>
        <end position="203"/>
    </location>
</feature>
<organism evidence="3 4">
    <name type="scientific">Colletotrichum kahawae</name>
    <name type="common">Coffee berry disease fungus</name>
    <dbReference type="NCBI Taxonomy" id="34407"/>
    <lineage>
        <taxon>Eukaryota</taxon>
        <taxon>Fungi</taxon>
        <taxon>Dikarya</taxon>
        <taxon>Ascomycota</taxon>
        <taxon>Pezizomycotina</taxon>
        <taxon>Sordariomycetes</taxon>
        <taxon>Hypocreomycetidae</taxon>
        <taxon>Glomerellales</taxon>
        <taxon>Glomerellaceae</taxon>
        <taxon>Colletotrichum</taxon>
        <taxon>Colletotrichum gloeosporioides species complex</taxon>
    </lineage>
</organism>
<keyword evidence="4" id="KW-1185">Reference proteome</keyword>
<feature type="compositionally biased region" description="Low complexity" evidence="1">
    <location>
        <begin position="157"/>
        <end position="177"/>
    </location>
</feature>
<keyword evidence="2" id="KW-0732">Signal</keyword>
<evidence type="ECO:0000256" key="2">
    <source>
        <dbReference type="SAM" id="SignalP"/>
    </source>
</evidence>
<evidence type="ECO:0000313" key="4">
    <source>
        <dbReference type="Proteomes" id="UP001281614"/>
    </source>
</evidence>
<feature type="signal peptide" evidence="2">
    <location>
        <begin position="1"/>
        <end position="18"/>
    </location>
</feature>
<accession>A0AAE0D5M2</accession>
<proteinExistence type="predicted"/>
<comment type="caution">
    <text evidence="3">The sequence shown here is derived from an EMBL/GenBank/DDBJ whole genome shotgun (WGS) entry which is preliminary data.</text>
</comment>
<reference evidence="3" key="1">
    <citation type="submission" date="2023-02" db="EMBL/GenBank/DDBJ databases">
        <title>Colletotrichum kahawae CIFC_Que2 genome sequencing and assembly.</title>
        <authorList>
            <person name="Baroncelli R."/>
        </authorList>
    </citation>
    <scope>NUCLEOTIDE SEQUENCE</scope>
    <source>
        <strain evidence="3">CIFC_Que2</strain>
    </source>
</reference>
<protein>
    <submittedName>
        <fullName evidence="3">Uncharacterized protein</fullName>
    </submittedName>
</protein>
<dbReference type="Proteomes" id="UP001281614">
    <property type="component" value="Unassembled WGS sequence"/>
</dbReference>
<gene>
    <name evidence="3" type="ORF">CKAH01_17171</name>
</gene>
<evidence type="ECO:0000256" key="1">
    <source>
        <dbReference type="SAM" id="MobiDB-lite"/>
    </source>
</evidence>
<dbReference type="AlphaFoldDB" id="A0AAE0D5M2"/>